<name>S5N4C9_SALBN</name>
<dbReference type="Proteomes" id="UP000015042">
    <property type="component" value="Plasmid RM1"/>
</dbReference>
<evidence type="ECO:0000313" key="2">
    <source>
        <dbReference type="Proteomes" id="UP000015042"/>
    </source>
</evidence>
<dbReference type="KEGG" id="sbz:A464_plas0089"/>
<proteinExistence type="predicted"/>
<geneLocation type="plasmid" evidence="1 2">
    <name>RM1</name>
</geneLocation>
<keyword evidence="1" id="KW-0614">Plasmid</keyword>
<gene>
    <name evidence="1" type="ORF">A464_plas0089</name>
</gene>
<sequence length="38" mass="4335">MFAAVFVTLASAARRTVTTFLDLKKTFRQTVGRLFTRL</sequence>
<dbReference type="EMBL" id="CP006609">
    <property type="protein sequence ID" value="AGR61913.1"/>
    <property type="molecule type" value="Genomic_DNA"/>
</dbReference>
<organism evidence="1 2">
    <name type="scientific">Salmonella bongori N268-08</name>
    <dbReference type="NCBI Taxonomy" id="1197719"/>
    <lineage>
        <taxon>Bacteria</taxon>
        <taxon>Pseudomonadati</taxon>
        <taxon>Pseudomonadota</taxon>
        <taxon>Gammaproteobacteria</taxon>
        <taxon>Enterobacterales</taxon>
        <taxon>Enterobacteriaceae</taxon>
        <taxon>Salmonella</taxon>
    </lineage>
</organism>
<dbReference type="PATRIC" id="fig|1197719.3.peg.4722"/>
<dbReference type="AlphaFoldDB" id="S5N4C9"/>
<evidence type="ECO:0000313" key="1">
    <source>
        <dbReference type="EMBL" id="AGR61913.1"/>
    </source>
</evidence>
<dbReference type="HOGENOM" id="CLU_3332667_0_0_6"/>
<protein>
    <submittedName>
        <fullName evidence="1">Uncharacterized protein</fullName>
    </submittedName>
</protein>
<reference evidence="1 2" key="1">
    <citation type="submission" date="2013-07" db="EMBL/GenBank/DDBJ databases">
        <title>Genome sequence of Salmonella bongori N268-08 - a rare clinical isolate.</title>
        <authorList>
            <person name="Marti R."/>
            <person name="Hagens S."/>
            <person name="Loessner M.J."/>
            <person name="Klumpp J."/>
        </authorList>
    </citation>
    <scope>NUCLEOTIDE SEQUENCE [LARGE SCALE GENOMIC DNA]</scope>
    <source>
        <strain evidence="1 2">N268-08</strain>
        <plasmid evidence="2">Plasmid RM1</plasmid>
    </source>
</reference>
<accession>S5N4C9</accession>